<evidence type="ECO:0000313" key="2">
    <source>
        <dbReference type="Proteomes" id="UP000257109"/>
    </source>
</evidence>
<dbReference type="PANTHER" id="PTHR33067:SF15">
    <property type="entry name" value="RNA-DIRECTED DNA POLYMERASE"/>
    <property type="match status" value="1"/>
</dbReference>
<name>A0A371FRH1_MUCPR</name>
<protein>
    <recommendedName>
        <fullName evidence="3">Aspartic peptidase DDI1-type domain-containing protein</fullName>
    </recommendedName>
</protein>
<sequence length="515" mass="58476">MCPTLQETELDHLESIGTIGGYQYRKQLYQSRKLTISGGPDEVVSNEQPGVSTKYELQQYAVPAKHERYHPSTQDANRIASKHYEPFTGGQIRCRLIGTSTREVCPIANSTRKLEFDEELLKMFRKVEINMPLLDAIKQIPKYAKYLKELCIHKRKKIKRGVELGGIVSTLTKNDDIIIGAQQALPKKCRKPKIFSIPCTISDCTFADAMLDLGASINVMPTSIYKSLNFGDLEPTRMTIQLANRSVVQPLGVLKDVLVQVNELIFPADFYVLDMKEETSGKGSTLILGRLFLMTARTKIDVHARILSMEFGDNLVQFNIFEAMKHPTEDHSLFGIDLIGELVEEHLQLDAVRDDISIFVGDTNLFDCIGSIIDEADDDKSWEVHNLSDSEDDITNLANLSQEVELLDLLNQVCKYEDLECSNNTEVQVVKIKKQLSMQVTIMFTIEYESANRGRDRKKVEVDSVKKTSAKFGLIIHSRVKAIRAEKTRSKRKLSLSWKVLDYGFYWPTIFKDAY</sequence>
<dbReference type="Gene3D" id="2.40.70.10">
    <property type="entry name" value="Acid Proteases"/>
    <property type="match status" value="1"/>
</dbReference>
<dbReference type="CDD" id="cd00303">
    <property type="entry name" value="retropepsin_like"/>
    <property type="match status" value="1"/>
</dbReference>
<dbReference type="Proteomes" id="UP000257109">
    <property type="component" value="Unassembled WGS sequence"/>
</dbReference>
<reference evidence="1" key="1">
    <citation type="submission" date="2018-05" db="EMBL/GenBank/DDBJ databases">
        <title>Draft genome of Mucuna pruriens seed.</title>
        <authorList>
            <person name="Nnadi N.E."/>
            <person name="Vos R."/>
            <person name="Hasami M.H."/>
            <person name="Devisetty U.K."/>
            <person name="Aguiy J.C."/>
        </authorList>
    </citation>
    <scope>NUCLEOTIDE SEQUENCE [LARGE SCALE GENOMIC DNA]</scope>
    <source>
        <strain evidence="1">JCA_2017</strain>
    </source>
</reference>
<dbReference type="EMBL" id="QJKJ01008062">
    <property type="protein sequence ID" value="RDX80934.1"/>
    <property type="molecule type" value="Genomic_DNA"/>
</dbReference>
<accession>A0A371FRH1</accession>
<dbReference type="OrthoDB" id="778454at2759"/>
<keyword evidence="2" id="KW-1185">Reference proteome</keyword>
<organism evidence="1 2">
    <name type="scientific">Mucuna pruriens</name>
    <name type="common">Velvet bean</name>
    <name type="synonym">Dolichos pruriens</name>
    <dbReference type="NCBI Taxonomy" id="157652"/>
    <lineage>
        <taxon>Eukaryota</taxon>
        <taxon>Viridiplantae</taxon>
        <taxon>Streptophyta</taxon>
        <taxon>Embryophyta</taxon>
        <taxon>Tracheophyta</taxon>
        <taxon>Spermatophyta</taxon>
        <taxon>Magnoliopsida</taxon>
        <taxon>eudicotyledons</taxon>
        <taxon>Gunneridae</taxon>
        <taxon>Pentapetalae</taxon>
        <taxon>rosids</taxon>
        <taxon>fabids</taxon>
        <taxon>Fabales</taxon>
        <taxon>Fabaceae</taxon>
        <taxon>Papilionoideae</taxon>
        <taxon>50 kb inversion clade</taxon>
        <taxon>NPAAA clade</taxon>
        <taxon>indigoferoid/millettioid clade</taxon>
        <taxon>Phaseoleae</taxon>
        <taxon>Mucuna</taxon>
    </lineage>
</organism>
<gene>
    <name evidence="1" type="ORF">CR513_38441</name>
</gene>
<comment type="caution">
    <text evidence="1">The sequence shown here is derived from an EMBL/GenBank/DDBJ whole genome shotgun (WGS) entry which is preliminary data.</text>
</comment>
<dbReference type="InterPro" id="IPR021109">
    <property type="entry name" value="Peptidase_aspartic_dom_sf"/>
</dbReference>
<dbReference type="AlphaFoldDB" id="A0A371FRH1"/>
<feature type="non-terminal residue" evidence="1">
    <location>
        <position position="1"/>
    </location>
</feature>
<dbReference type="PANTHER" id="PTHR33067">
    <property type="entry name" value="RNA-DIRECTED DNA POLYMERASE-RELATED"/>
    <property type="match status" value="1"/>
</dbReference>
<evidence type="ECO:0008006" key="3">
    <source>
        <dbReference type="Google" id="ProtNLM"/>
    </source>
</evidence>
<proteinExistence type="predicted"/>
<evidence type="ECO:0000313" key="1">
    <source>
        <dbReference type="EMBL" id="RDX80934.1"/>
    </source>
</evidence>